<dbReference type="AlphaFoldDB" id="A0A6J4RE08"/>
<dbReference type="Gene3D" id="1.10.10.10">
    <property type="entry name" value="Winged helix-like DNA-binding domain superfamily/Winged helix DNA-binding domain"/>
    <property type="match status" value="1"/>
</dbReference>
<dbReference type="SUPFAM" id="SSF46785">
    <property type="entry name" value="Winged helix' DNA-binding domain"/>
    <property type="match status" value="1"/>
</dbReference>
<dbReference type="EMBL" id="CADCVO010000026">
    <property type="protein sequence ID" value="CAA9467394.1"/>
    <property type="molecule type" value="Genomic_DNA"/>
</dbReference>
<dbReference type="InterPro" id="IPR036388">
    <property type="entry name" value="WH-like_DNA-bd_sf"/>
</dbReference>
<reference evidence="1" key="1">
    <citation type="submission" date="2020-02" db="EMBL/GenBank/DDBJ databases">
        <authorList>
            <person name="Meier V. D."/>
        </authorList>
    </citation>
    <scope>NUCLEOTIDE SEQUENCE</scope>
    <source>
        <strain evidence="1">AVDCRST_MAG13</strain>
    </source>
</reference>
<organism evidence="1">
    <name type="scientific">uncultured Solirubrobacteraceae bacterium</name>
    <dbReference type="NCBI Taxonomy" id="1162706"/>
    <lineage>
        <taxon>Bacteria</taxon>
        <taxon>Bacillati</taxon>
        <taxon>Actinomycetota</taxon>
        <taxon>Thermoleophilia</taxon>
        <taxon>Solirubrobacterales</taxon>
        <taxon>Solirubrobacteraceae</taxon>
        <taxon>environmental samples</taxon>
    </lineage>
</organism>
<evidence type="ECO:0008006" key="2">
    <source>
        <dbReference type="Google" id="ProtNLM"/>
    </source>
</evidence>
<accession>A0A6J4RE08</accession>
<name>A0A6J4RE08_9ACTN</name>
<dbReference type="InterPro" id="IPR036390">
    <property type="entry name" value="WH_DNA-bd_sf"/>
</dbReference>
<gene>
    <name evidence="1" type="ORF">AVDCRST_MAG13-157</name>
</gene>
<proteinExistence type="predicted"/>
<protein>
    <recommendedName>
        <fullName evidence="2">Transcription regulator PadR N-terminal domain-containing protein</fullName>
    </recommendedName>
</protein>
<evidence type="ECO:0000313" key="1">
    <source>
        <dbReference type="EMBL" id="CAA9467394.1"/>
    </source>
</evidence>
<sequence length="183" mass="19930">MKLSAFSYVVLTLVGRSGATAPELAEMMGRGRLYWAAPRSQWFAEPKKLHAAGLLDAAEEPGRTGPRTRYTLTAEGRAALAAWVRTPVGLPKIQQEAVVRVMAADLLDDPRDVLEGLSSLREDLARARADTEAAEAVAASLPERGERLRVQHRMAHRLLDALEAWADEVDELLGADPRAPTPT</sequence>